<dbReference type="Pfam" id="PF00571">
    <property type="entry name" value="CBS"/>
    <property type="match status" value="2"/>
</dbReference>
<dbReference type="Proteomes" id="UP000006793">
    <property type="component" value="Chromosome"/>
</dbReference>
<accession>F8ACH3</accession>
<dbReference type="AlphaFoldDB" id="F8ACH3"/>
<keyword evidence="1 2" id="KW-0129">CBS domain</keyword>
<evidence type="ECO:0000256" key="1">
    <source>
        <dbReference type="ARBA" id="ARBA00023122"/>
    </source>
</evidence>
<dbReference type="InterPro" id="IPR046342">
    <property type="entry name" value="CBS_dom_sf"/>
</dbReference>
<dbReference type="STRING" id="667014.Thein_0796"/>
<feature type="domain" description="CBS" evidence="3">
    <location>
        <begin position="13"/>
        <end position="70"/>
    </location>
</feature>
<organism evidence="4 5">
    <name type="scientific">Thermodesulfatator indicus (strain DSM 15286 / JCM 11887 / CIR29812)</name>
    <dbReference type="NCBI Taxonomy" id="667014"/>
    <lineage>
        <taxon>Bacteria</taxon>
        <taxon>Pseudomonadati</taxon>
        <taxon>Thermodesulfobacteriota</taxon>
        <taxon>Thermodesulfobacteria</taxon>
        <taxon>Thermodesulfobacteriales</taxon>
        <taxon>Thermodesulfatatoraceae</taxon>
        <taxon>Thermodesulfatator</taxon>
    </lineage>
</organism>
<dbReference type="InterPro" id="IPR051257">
    <property type="entry name" value="Diverse_CBS-Domain"/>
</dbReference>
<dbReference type="Gene3D" id="3.10.580.10">
    <property type="entry name" value="CBS-domain"/>
    <property type="match status" value="1"/>
</dbReference>
<evidence type="ECO:0000259" key="3">
    <source>
        <dbReference type="PROSITE" id="PS51371"/>
    </source>
</evidence>
<dbReference type="SMART" id="SM00116">
    <property type="entry name" value="CBS"/>
    <property type="match status" value="2"/>
</dbReference>
<evidence type="ECO:0000313" key="5">
    <source>
        <dbReference type="Proteomes" id="UP000006793"/>
    </source>
</evidence>
<sequence>MKDLAQITVNKVMTRSLKIVDIDTSFEEVVKTFNETKVHALIVVGPGGEFMGILSHSDIIKGLQEYGPKIFVLTAEDLMHPKPFTIDPNANLKEAAAIMVKNRIHRLLVISSHAGKYIPIGVLSATDIIKAVANT</sequence>
<dbReference type="PROSITE" id="PS51371">
    <property type="entry name" value="CBS"/>
    <property type="match status" value="2"/>
</dbReference>
<reference evidence="4 5" key="2">
    <citation type="journal article" date="2012" name="Stand. Genomic Sci.">
        <title>Complete genome sequence of the thermophilic sulfate-reducing ocean bacterium Thermodesulfatator indicus type strain (CIR29812(T)).</title>
        <authorList>
            <person name="Anderson I."/>
            <person name="Saunders E."/>
            <person name="Lapidus A."/>
            <person name="Nolan M."/>
            <person name="Lucas S."/>
            <person name="Tice H."/>
            <person name="Del Rio T.G."/>
            <person name="Cheng J.F."/>
            <person name="Han C."/>
            <person name="Tapia R."/>
            <person name="Goodwin L.A."/>
            <person name="Pitluck S."/>
            <person name="Liolios K."/>
            <person name="Mavromatis K."/>
            <person name="Pagani I."/>
            <person name="Ivanova N."/>
            <person name="Mikhailova N."/>
            <person name="Pati A."/>
            <person name="Chen A."/>
            <person name="Palaniappan K."/>
            <person name="Land M."/>
            <person name="Hauser L."/>
            <person name="Jeffries C.D."/>
            <person name="Chang Y.J."/>
            <person name="Brambilla E.M."/>
            <person name="Rohde M."/>
            <person name="Spring S."/>
            <person name="Goker M."/>
            <person name="Detter J.C."/>
            <person name="Woyke T."/>
            <person name="Bristow J."/>
            <person name="Eisen J.A."/>
            <person name="Markowitz V."/>
            <person name="Hugenholtz P."/>
            <person name="Kyrpides N.C."/>
            <person name="Klenk H.P."/>
        </authorList>
    </citation>
    <scope>NUCLEOTIDE SEQUENCE [LARGE SCALE GENOMIC DNA]</scope>
    <source>
        <strain evidence="5">DSM 15286 / JCM 11887 / CIR29812</strain>
    </source>
</reference>
<dbReference type="KEGG" id="tid:Thein_0796"/>
<evidence type="ECO:0000313" key="4">
    <source>
        <dbReference type="EMBL" id="AEH44674.1"/>
    </source>
</evidence>
<dbReference type="InParanoid" id="F8ACH3"/>
<dbReference type="SUPFAM" id="SSF54631">
    <property type="entry name" value="CBS-domain pair"/>
    <property type="match status" value="1"/>
</dbReference>
<protein>
    <submittedName>
        <fullName evidence="4">Signal transduction protein with CBS domains</fullName>
    </submittedName>
</protein>
<name>F8ACH3_THEID</name>
<reference evidence="5" key="1">
    <citation type="submission" date="2011-04" db="EMBL/GenBank/DDBJ databases">
        <title>The complete genome of Thermodesulfatator indicus DSM 15286.</title>
        <authorList>
            <person name="Lucas S."/>
            <person name="Copeland A."/>
            <person name="Lapidus A."/>
            <person name="Bruce D."/>
            <person name="Goodwin L."/>
            <person name="Pitluck S."/>
            <person name="Peters L."/>
            <person name="Kyrpides N."/>
            <person name="Mavromatis K."/>
            <person name="Pagani I."/>
            <person name="Ivanova N."/>
            <person name="Saunders L."/>
            <person name="Detter J.C."/>
            <person name="Tapia R."/>
            <person name="Han C."/>
            <person name="Land M."/>
            <person name="Hauser L."/>
            <person name="Markowitz V."/>
            <person name="Cheng J.-F."/>
            <person name="Hugenholtz P."/>
            <person name="Woyke T."/>
            <person name="Wu D."/>
            <person name="Spring S."/>
            <person name="Schroeder M."/>
            <person name="Brambilla E."/>
            <person name="Klenk H.-P."/>
            <person name="Eisen J.A."/>
        </authorList>
    </citation>
    <scope>NUCLEOTIDE SEQUENCE [LARGE SCALE GENOMIC DNA]</scope>
    <source>
        <strain evidence="5">DSM 15286 / JCM 11887 / CIR29812</strain>
    </source>
</reference>
<dbReference type="RefSeq" id="WP_013907418.1">
    <property type="nucleotide sequence ID" value="NC_015681.1"/>
</dbReference>
<gene>
    <name evidence="4" type="ordered locus">Thein_0796</name>
</gene>
<evidence type="ECO:0000256" key="2">
    <source>
        <dbReference type="PROSITE-ProRule" id="PRU00703"/>
    </source>
</evidence>
<dbReference type="HOGENOM" id="CLU_040681_9_3_0"/>
<feature type="domain" description="CBS" evidence="3">
    <location>
        <begin position="79"/>
        <end position="135"/>
    </location>
</feature>
<dbReference type="EMBL" id="CP002683">
    <property type="protein sequence ID" value="AEH44674.1"/>
    <property type="molecule type" value="Genomic_DNA"/>
</dbReference>
<dbReference type="PaxDb" id="667014-Thein_0796"/>
<dbReference type="PANTHER" id="PTHR43080:SF2">
    <property type="entry name" value="CBS DOMAIN-CONTAINING PROTEIN"/>
    <property type="match status" value="1"/>
</dbReference>
<dbReference type="PANTHER" id="PTHR43080">
    <property type="entry name" value="CBS DOMAIN-CONTAINING PROTEIN CBSX3, MITOCHONDRIAL"/>
    <property type="match status" value="1"/>
</dbReference>
<dbReference type="eggNOG" id="COG0517">
    <property type="taxonomic scope" value="Bacteria"/>
</dbReference>
<keyword evidence="5" id="KW-1185">Reference proteome</keyword>
<proteinExistence type="predicted"/>
<dbReference type="InterPro" id="IPR000644">
    <property type="entry name" value="CBS_dom"/>
</dbReference>
<dbReference type="CDD" id="cd02205">
    <property type="entry name" value="CBS_pair_SF"/>
    <property type="match status" value="1"/>
</dbReference>